<dbReference type="Proteomes" id="UP000013167">
    <property type="component" value="Unassembled WGS sequence"/>
</dbReference>
<evidence type="ECO:0000313" key="3">
    <source>
        <dbReference type="Proteomes" id="UP000013167"/>
    </source>
</evidence>
<dbReference type="HOGENOM" id="CLU_083625_0_0_11"/>
<accession>N0DXN7</accession>
<dbReference type="eggNOG" id="COG4832">
    <property type="taxonomic scope" value="Bacteria"/>
</dbReference>
<dbReference type="SUPFAM" id="SSF55136">
    <property type="entry name" value="Probable bacterial effector-binding domain"/>
    <property type="match status" value="1"/>
</dbReference>
<dbReference type="STRING" id="1193181.BN10_1070027"/>
<dbReference type="Gene3D" id="3.20.80.10">
    <property type="entry name" value="Regulatory factor, effector binding domain"/>
    <property type="match status" value="1"/>
</dbReference>
<proteinExistence type="predicted"/>
<organism evidence="2 3">
    <name type="scientific">Phycicoccus elongatus Lp2</name>
    <dbReference type="NCBI Taxonomy" id="1193181"/>
    <lineage>
        <taxon>Bacteria</taxon>
        <taxon>Bacillati</taxon>
        <taxon>Actinomycetota</taxon>
        <taxon>Actinomycetes</taxon>
        <taxon>Micrococcales</taxon>
        <taxon>Intrasporangiaceae</taxon>
        <taxon>Phycicoccus</taxon>
    </lineage>
</organism>
<evidence type="ECO:0000313" key="2">
    <source>
        <dbReference type="EMBL" id="CCH68587.1"/>
    </source>
</evidence>
<dbReference type="Pfam" id="PF06445">
    <property type="entry name" value="GyrI-like"/>
    <property type="match status" value="1"/>
</dbReference>
<dbReference type="AlphaFoldDB" id="N0DXN7"/>
<protein>
    <recommendedName>
        <fullName evidence="1">GyrI-like small molecule binding domain-containing protein</fullName>
    </recommendedName>
</protein>
<evidence type="ECO:0000259" key="1">
    <source>
        <dbReference type="Pfam" id="PF06445"/>
    </source>
</evidence>
<feature type="domain" description="GyrI-like small molecule binding" evidence="1">
    <location>
        <begin position="99"/>
        <end position="276"/>
    </location>
</feature>
<keyword evidence="3" id="KW-1185">Reference proteome</keyword>
<comment type="caution">
    <text evidence="2">The sequence shown here is derived from an EMBL/GenBank/DDBJ whole genome shotgun (WGS) entry which is preliminary data.</text>
</comment>
<gene>
    <name evidence="2" type="ORF">BN10_1070027</name>
</gene>
<sequence>MIAALSLGCGVAGAGFPAFEYAARSPLAEPSPRVTLPTPLRPTKWSLPPYAASDVARTGPENFRKVLVTMNPMRPMTAEPTPKADLRATHGAYTARAGQFSMVTLALLTYLMIDGHGDPNTSAAYRDALQTIYPVAYGLKFLSKRELGRDYGVMPLEALWWADDMTHFTSARDKSTWHWTMLNLVPEWITDEHVDVVRDRVEAKGGAPALPLLRRAVLDEGLSVQTLHIGPYDAEAPTLERLHDEVIPAAGLRMTGHHHEIYLSDARRTALQRLRTILRQPVEPVPPTPK</sequence>
<name>N0DXN7_9MICO</name>
<dbReference type="EMBL" id="CAIZ01000010">
    <property type="protein sequence ID" value="CCH68587.1"/>
    <property type="molecule type" value="Genomic_DNA"/>
</dbReference>
<reference evidence="2 3" key="1">
    <citation type="journal article" date="2013" name="ISME J.">
        <title>A metabolic model for members of the genus Tetrasphaera involved in enhanced biological phosphorus removal.</title>
        <authorList>
            <person name="Kristiansen R."/>
            <person name="Nguyen H.T.T."/>
            <person name="Saunders A.M."/>
            <person name="Nielsen J.L."/>
            <person name="Wimmer R."/>
            <person name="Le V.Q."/>
            <person name="McIlroy S.J."/>
            <person name="Petrovski S."/>
            <person name="Seviour R.J."/>
            <person name="Calteau A."/>
            <person name="Nielsen K.L."/>
            <person name="Nielsen P.H."/>
        </authorList>
    </citation>
    <scope>NUCLEOTIDE SEQUENCE [LARGE SCALE GENOMIC DNA]</scope>
    <source>
        <strain evidence="2 3">Lp2</strain>
    </source>
</reference>
<dbReference type="InterPro" id="IPR011256">
    <property type="entry name" value="Reg_factor_effector_dom_sf"/>
</dbReference>
<dbReference type="InterPro" id="IPR029442">
    <property type="entry name" value="GyrI-like"/>
</dbReference>